<feature type="domain" description="Glycosyl hydrolases family 38 C-terminal" evidence="1">
    <location>
        <begin position="49"/>
        <end position="115"/>
    </location>
</feature>
<dbReference type="GO" id="GO:0004559">
    <property type="term" value="F:alpha-mannosidase activity"/>
    <property type="evidence" value="ECO:0007669"/>
    <property type="project" value="TreeGrafter"/>
</dbReference>
<dbReference type="InterPro" id="IPR011013">
    <property type="entry name" value="Gal_mutarotase_sf_dom"/>
</dbReference>
<dbReference type="PANTHER" id="PTHR46017">
    <property type="entry name" value="ALPHA-MANNOSIDASE 2C1"/>
    <property type="match status" value="1"/>
</dbReference>
<dbReference type="Pfam" id="PF17677">
    <property type="entry name" value="Glyco_hydro38C2"/>
    <property type="match status" value="1"/>
</dbReference>
<organism evidence="2">
    <name type="scientific">uncultured Rhizobium sp</name>
    <dbReference type="NCBI Taxonomy" id="155567"/>
    <lineage>
        <taxon>Bacteria</taxon>
        <taxon>Pseudomonadati</taxon>
        <taxon>Pseudomonadota</taxon>
        <taxon>Alphaproteobacteria</taxon>
        <taxon>Hyphomicrobiales</taxon>
        <taxon>Rhizobiaceae</taxon>
        <taxon>Rhizobium/Agrobacterium group</taxon>
        <taxon>Rhizobium</taxon>
        <taxon>environmental samples</taxon>
    </lineage>
</organism>
<dbReference type="PANTHER" id="PTHR46017:SF1">
    <property type="entry name" value="ALPHA-MANNOSIDASE 2C1"/>
    <property type="match status" value="1"/>
</dbReference>
<reference evidence="2" key="1">
    <citation type="journal article" date="2013" name="Environ. Microbiol.">
        <title>Seasonally variable intestinal metagenomes of the red palm weevil (Rhynchophorus ferrugineus).</title>
        <authorList>
            <person name="Jia S."/>
            <person name="Zhang X."/>
            <person name="Zhang G."/>
            <person name="Yin A."/>
            <person name="Zhang S."/>
            <person name="Li F."/>
            <person name="Wang L."/>
            <person name="Zhao D."/>
            <person name="Yun Q."/>
            <person name="Tala"/>
            <person name="Wang J."/>
            <person name="Sun G."/>
            <person name="Baabdullah M."/>
            <person name="Yu X."/>
            <person name="Hu S."/>
            <person name="Al-Mssallem I.S."/>
            <person name="Yu J."/>
        </authorList>
    </citation>
    <scope>NUCLEOTIDE SEQUENCE</scope>
</reference>
<dbReference type="InterPro" id="IPR041147">
    <property type="entry name" value="GH38_C"/>
</dbReference>
<dbReference type="GO" id="GO:0009313">
    <property type="term" value="P:oligosaccharide catabolic process"/>
    <property type="evidence" value="ECO:0007669"/>
    <property type="project" value="TreeGrafter"/>
</dbReference>
<dbReference type="GO" id="GO:0030246">
    <property type="term" value="F:carbohydrate binding"/>
    <property type="evidence" value="ECO:0007669"/>
    <property type="project" value="InterPro"/>
</dbReference>
<accession>A0A060C2A0</accession>
<name>A0A060C2A0_9HYPH</name>
<proteinExistence type="predicted"/>
<evidence type="ECO:0000259" key="1">
    <source>
        <dbReference type="Pfam" id="PF17677"/>
    </source>
</evidence>
<dbReference type="EMBL" id="KF123500">
    <property type="protein sequence ID" value="AIA90803.1"/>
    <property type="molecule type" value="Genomic_DNA"/>
</dbReference>
<dbReference type="SUPFAM" id="SSF74650">
    <property type="entry name" value="Galactose mutarotase-like"/>
    <property type="match status" value="1"/>
</dbReference>
<dbReference type="AlphaFoldDB" id="A0A060C2A0"/>
<sequence>YALYPHAGDWLTGGVLAEAEALNQPALARRVMADGPSSITPVALTGLPVALSGLKPAEDGSGLILRTYEPAGGRGEVEARLPDGWRLGDEVTVLEDAAGPADRRYLPFKLHSWKIEGPN</sequence>
<evidence type="ECO:0000313" key="2">
    <source>
        <dbReference type="EMBL" id="AIA90803.1"/>
    </source>
</evidence>
<protein>
    <submittedName>
        <fullName evidence="2">Glyco_hydro_38C</fullName>
    </submittedName>
</protein>
<feature type="non-terminal residue" evidence="2">
    <location>
        <position position="1"/>
    </location>
</feature>